<evidence type="ECO:0000313" key="1">
    <source>
        <dbReference type="EMBL" id="SDY88103.1"/>
    </source>
</evidence>
<comment type="caution">
    <text evidence="1">The sequence shown here is derived from an EMBL/GenBank/DDBJ whole genome shotgun (WGS) entry which is preliminary data.</text>
</comment>
<protein>
    <submittedName>
        <fullName evidence="1">Uncharacterized protein</fullName>
    </submittedName>
</protein>
<proteinExistence type="predicted"/>
<keyword evidence="2" id="KW-1185">Reference proteome</keyword>
<evidence type="ECO:0000313" key="2">
    <source>
        <dbReference type="Proteomes" id="UP000199663"/>
    </source>
</evidence>
<dbReference type="Proteomes" id="UP000199663">
    <property type="component" value="Unassembled WGS sequence"/>
</dbReference>
<dbReference type="EMBL" id="FNQC01000003">
    <property type="protein sequence ID" value="SDY88103.1"/>
    <property type="molecule type" value="Genomic_DNA"/>
</dbReference>
<sequence length="70" mass="8214">MFGEEKFVPSQVTQDVFHDSHDFFNQKNRQWDSSLGIPLSIIFIIQDQSCFQMDGFCLHFSREVKVPLSM</sequence>
<gene>
    <name evidence="1" type="ORF">SAMN05444412_103251</name>
</gene>
<accession>A0A1H3NH67</accession>
<reference evidence="1 2" key="1">
    <citation type="submission" date="2016-10" db="EMBL/GenBank/DDBJ databases">
        <authorList>
            <person name="Varghese N."/>
            <person name="Submissions S."/>
        </authorList>
    </citation>
    <scope>NUCLEOTIDE SEQUENCE [LARGE SCALE GENOMIC DNA]</scope>
    <source>
        <strain evidence="1 2">DSM 17997</strain>
    </source>
</reference>
<name>A0A1H3NH67_9BACT</name>
<organism evidence="1 2">
    <name type="scientific">Rhodonellum ikkaensis</name>
    <dbReference type="NCBI Taxonomy" id="336829"/>
    <lineage>
        <taxon>Bacteria</taxon>
        <taxon>Pseudomonadati</taxon>
        <taxon>Bacteroidota</taxon>
        <taxon>Cytophagia</taxon>
        <taxon>Cytophagales</taxon>
        <taxon>Cytophagaceae</taxon>
        <taxon>Rhodonellum</taxon>
    </lineage>
</organism>